<dbReference type="InterPro" id="IPR012854">
    <property type="entry name" value="Cu_amine_oxidase-like_N"/>
</dbReference>
<keyword evidence="1" id="KW-0732">Signal</keyword>
<dbReference type="Pfam" id="PF07833">
    <property type="entry name" value="Cu_amine_oxidN1"/>
    <property type="match status" value="1"/>
</dbReference>
<reference evidence="4" key="1">
    <citation type="submission" date="2018-11" db="EMBL/GenBank/DDBJ databases">
        <title>Complete genome sequence of Paenibacillus sp. ML311-T8.</title>
        <authorList>
            <person name="Nam Y.-D."/>
            <person name="Kang J."/>
            <person name="Chung W.-H."/>
            <person name="Park Y.S."/>
        </authorList>
    </citation>
    <scope>NUCLEOTIDE SEQUENCE [LARGE SCALE GENOMIC DNA]</scope>
    <source>
        <strain evidence="4">ML311-T8</strain>
    </source>
</reference>
<dbReference type="OrthoDB" id="1357684at2"/>
<evidence type="ECO:0000313" key="3">
    <source>
        <dbReference type="EMBL" id="QGQ93797.1"/>
    </source>
</evidence>
<evidence type="ECO:0000256" key="1">
    <source>
        <dbReference type="SAM" id="SignalP"/>
    </source>
</evidence>
<gene>
    <name evidence="3" type="ORF">EHS13_02190</name>
</gene>
<dbReference type="SUPFAM" id="SSF55383">
    <property type="entry name" value="Copper amine oxidase, domain N"/>
    <property type="match status" value="1"/>
</dbReference>
<accession>A0A6B8RCT9</accession>
<protein>
    <recommendedName>
        <fullName evidence="2">Copper amine oxidase-like N-terminal domain-containing protein</fullName>
    </recommendedName>
</protein>
<feature type="domain" description="Copper amine oxidase-like N-terminal" evidence="2">
    <location>
        <begin position="37"/>
        <end position="83"/>
    </location>
</feature>
<dbReference type="RefSeq" id="WP_155698795.1">
    <property type="nucleotide sequence ID" value="NZ_CP034235.1"/>
</dbReference>
<proteinExistence type="predicted"/>
<dbReference type="AlphaFoldDB" id="A0A6B8RCT9"/>
<sequence length="246" mass="27545">MKKVVIAFILGCALTASTNVFAKDIKEYVLTQIGYPIMVNGQEFKSDSLPALNYQGTTYLPLKSISDVLNVKVEWNKDLKQVEVGLSTVFATPTPPTLSPSPIFTPAPMPEMTPIPTPTPNVIKVTEDEEINKITGDYSYFKSIFKSGERELTKSNFIFTTAYYEGALGENSFFKYWDSLPEYTKKAYMISFTREIQSINPQYTIRIDFYYKKNGIDLGSCSINLTDGYVGAGIVPNPRGLQNDIK</sequence>
<name>A0A6B8RCT9_9BACL</name>
<dbReference type="InterPro" id="IPR036582">
    <property type="entry name" value="Mao_N_sf"/>
</dbReference>
<evidence type="ECO:0000259" key="2">
    <source>
        <dbReference type="Pfam" id="PF07833"/>
    </source>
</evidence>
<keyword evidence="4" id="KW-1185">Reference proteome</keyword>
<dbReference type="KEGG" id="ppsc:EHS13_02190"/>
<evidence type="ECO:0000313" key="4">
    <source>
        <dbReference type="Proteomes" id="UP000426246"/>
    </source>
</evidence>
<feature type="chain" id="PRO_5025472748" description="Copper amine oxidase-like N-terminal domain-containing protein" evidence="1">
    <location>
        <begin position="23"/>
        <end position="246"/>
    </location>
</feature>
<dbReference type="Proteomes" id="UP000426246">
    <property type="component" value="Chromosome"/>
</dbReference>
<dbReference type="EMBL" id="CP034235">
    <property type="protein sequence ID" value="QGQ93797.1"/>
    <property type="molecule type" value="Genomic_DNA"/>
</dbReference>
<organism evidence="3 4">
    <name type="scientific">Paenibacillus psychroresistens</name>
    <dbReference type="NCBI Taxonomy" id="1778678"/>
    <lineage>
        <taxon>Bacteria</taxon>
        <taxon>Bacillati</taxon>
        <taxon>Bacillota</taxon>
        <taxon>Bacilli</taxon>
        <taxon>Bacillales</taxon>
        <taxon>Paenibacillaceae</taxon>
        <taxon>Paenibacillus</taxon>
    </lineage>
</organism>
<feature type="signal peptide" evidence="1">
    <location>
        <begin position="1"/>
        <end position="22"/>
    </location>
</feature>